<organism evidence="2">
    <name type="scientific">marine sediment metagenome</name>
    <dbReference type="NCBI Taxonomy" id="412755"/>
    <lineage>
        <taxon>unclassified sequences</taxon>
        <taxon>metagenomes</taxon>
        <taxon>ecological metagenomes</taxon>
    </lineage>
</organism>
<evidence type="ECO:0000259" key="1">
    <source>
        <dbReference type="Pfam" id="PF01979"/>
    </source>
</evidence>
<reference evidence="2" key="1">
    <citation type="journal article" date="2014" name="Front. Microbiol.">
        <title>High frequency of phylogenetically diverse reductive dehalogenase-homologous genes in deep subseafloor sedimentary metagenomes.</title>
        <authorList>
            <person name="Kawai M."/>
            <person name="Futagami T."/>
            <person name="Toyoda A."/>
            <person name="Takaki Y."/>
            <person name="Nishi S."/>
            <person name="Hori S."/>
            <person name="Arai W."/>
            <person name="Tsubouchi T."/>
            <person name="Morono Y."/>
            <person name="Uchiyama I."/>
            <person name="Ito T."/>
            <person name="Fujiyama A."/>
            <person name="Inagaki F."/>
            <person name="Takami H."/>
        </authorList>
    </citation>
    <scope>NUCLEOTIDE SEQUENCE</scope>
    <source>
        <strain evidence="2">Expedition CK06-06</strain>
    </source>
</reference>
<dbReference type="AlphaFoldDB" id="X1RT83"/>
<dbReference type="Gene3D" id="2.30.40.10">
    <property type="entry name" value="Urease, subunit C, domain 1"/>
    <property type="match status" value="1"/>
</dbReference>
<comment type="caution">
    <text evidence="2">The sequence shown here is derived from an EMBL/GenBank/DDBJ whole genome shotgun (WGS) entry which is preliminary data.</text>
</comment>
<dbReference type="InterPro" id="IPR011059">
    <property type="entry name" value="Metal-dep_hydrolase_composite"/>
</dbReference>
<gene>
    <name evidence="2" type="ORF">S06H3_53925</name>
</gene>
<dbReference type="InterPro" id="IPR032466">
    <property type="entry name" value="Metal_Hydrolase"/>
</dbReference>
<dbReference type="InterPro" id="IPR018228">
    <property type="entry name" value="DNase_TatD-rel_CS"/>
</dbReference>
<dbReference type="InterPro" id="IPR051781">
    <property type="entry name" value="Metallo-dep_Hydrolase"/>
</dbReference>
<dbReference type="PROSITE" id="PS01137">
    <property type="entry name" value="TATD_1"/>
    <property type="match status" value="1"/>
</dbReference>
<dbReference type="SUPFAM" id="SSF51556">
    <property type="entry name" value="Metallo-dependent hydrolases"/>
    <property type="match status" value="1"/>
</dbReference>
<dbReference type="PANTHER" id="PTHR43135:SF3">
    <property type="entry name" value="ALPHA-D-RIBOSE 1-METHYLPHOSPHONATE 5-TRIPHOSPHATE DIPHOSPHATASE"/>
    <property type="match status" value="1"/>
</dbReference>
<accession>X1RT83</accession>
<dbReference type="GO" id="GO:0016810">
    <property type="term" value="F:hydrolase activity, acting on carbon-nitrogen (but not peptide) bonds"/>
    <property type="evidence" value="ECO:0007669"/>
    <property type="project" value="InterPro"/>
</dbReference>
<proteinExistence type="predicted"/>
<dbReference type="InterPro" id="IPR006680">
    <property type="entry name" value="Amidohydro-rel"/>
</dbReference>
<feature type="domain" description="Amidohydrolase-related" evidence="1">
    <location>
        <begin position="88"/>
        <end position="172"/>
    </location>
</feature>
<evidence type="ECO:0000313" key="2">
    <source>
        <dbReference type="EMBL" id="GAI58714.1"/>
    </source>
</evidence>
<dbReference type="EMBL" id="BARV01034430">
    <property type="protein sequence ID" value="GAI58714.1"/>
    <property type="molecule type" value="Genomic_DNA"/>
</dbReference>
<dbReference type="SUPFAM" id="SSF51338">
    <property type="entry name" value="Composite domain of metallo-dependent hydrolases"/>
    <property type="match status" value="1"/>
</dbReference>
<protein>
    <recommendedName>
        <fullName evidence="1">Amidohydrolase-related domain-containing protein</fullName>
    </recommendedName>
</protein>
<dbReference type="Pfam" id="PF01979">
    <property type="entry name" value="Amidohydro_1"/>
    <property type="match status" value="1"/>
</dbReference>
<dbReference type="PANTHER" id="PTHR43135">
    <property type="entry name" value="ALPHA-D-RIBOSE 1-METHYLPHOSPHONATE 5-TRIPHOSPHATE DIPHOSPHATASE"/>
    <property type="match status" value="1"/>
</dbReference>
<sequence>MYRFKQFVAACLVACLSMVVVLTAPASGQEKTPKPQILFINCNVFDGKADKLATNRRVLVEGNLIKTIGDKGLKGAKHAKVIDCGGRTLMPGLIDSHSHFNVEIDGGLKELEAARWDEIAAISAHAAEEWLMDGFTTIRDMGGMGNGLKRTIDKGYLKGPRIYPSGAYISQTSGHLITLTVPLSCHTPVI</sequence>
<dbReference type="Gene3D" id="3.20.20.140">
    <property type="entry name" value="Metal-dependent hydrolases"/>
    <property type="match status" value="1"/>
</dbReference>
<name>X1RT83_9ZZZZ</name>